<gene>
    <name evidence="1" type="ORF">EV421DRAFT_1743707</name>
</gene>
<dbReference type="AlphaFoldDB" id="A0AA39MEH9"/>
<comment type="caution">
    <text evidence="1">The sequence shown here is derived from an EMBL/GenBank/DDBJ whole genome shotgun (WGS) entry which is preliminary data.</text>
</comment>
<organism evidence="1 2">
    <name type="scientific">Armillaria borealis</name>
    <dbReference type="NCBI Taxonomy" id="47425"/>
    <lineage>
        <taxon>Eukaryota</taxon>
        <taxon>Fungi</taxon>
        <taxon>Dikarya</taxon>
        <taxon>Basidiomycota</taxon>
        <taxon>Agaricomycotina</taxon>
        <taxon>Agaricomycetes</taxon>
        <taxon>Agaricomycetidae</taxon>
        <taxon>Agaricales</taxon>
        <taxon>Marasmiineae</taxon>
        <taxon>Physalacriaceae</taxon>
        <taxon>Armillaria</taxon>
    </lineage>
</organism>
<protein>
    <submittedName>
        <fullName evidence="1">Uncharacterized protein</fullName>
    </submittedName>
</protein>
<proteinExistence type="predicted"/>
<reference evidence="1" key="1">
    <citation type="submission" date="2023-06" db="EMBL/GenBank/DDBJ databases">
        <authorList>
            <consortium name="Lawrence Berkeley National Laboratory"/>
            <person name="Ahrendt S."/>
            <person name="Sahu N."/>
            <person name="Indic B."/>
            <person name="Wong-Bajracharya J."/>
            <person name="Merenyi Z."/>
            <person name="Ke H.-M."/>
            <person name="Monk M."/>
            <person name="Kocsube S."/>
            <person name="Drula E."/>
            <person name="Lipzen A."/>
            <person name="Balint B."/>
            <person name="Henrissat B."/>
            <person name="Andreopoulos B."/>
            <person name="Martin F.M."/>
            <person name="Harder C.B."/>
            <person name="Rigling D."/>
            <person name="Ford K.L."/>
            <person name="Foster G.D."/>
            <person name="Pangilinan J."/>
            <person name="Papanicolaou A."/>
            <person name="Barry K."/>
            <person name="LaButti K."/>
            <person name="Viragh M."/>
            <person name="Koriabine M."/>
            <person name="Yan M."/>
            <person name="Riley R."/>
            <person name="Champramary S."/>
            <person name="Plett K.L."/>
            <person name="Tsai I.J."/>
            <person name="Slot J."/>
            <person name="Sipos G."/>
            <person name="Plett J."/>
            <person name="Nagy L.G."/>
            <person name="Grigoriev I.V."/>
        </authorList>
    </citation>
    <scope>NUCLEOTIDE SEQUENCE</scope>
    <source>
        <strain evidence="1">FPL87.14</strain>
    </source>
</reference>
<evidence type="ECO:0000313" key="2">
    <source>
        <dbReference type="Proteomes" id="UP001175226"/>
    </source>
</evidence>
<dbReference type="EMBL" id="JAUEPT010000133">
    <property type="protein sequence ID" value="KAK0430789.1"/>
    <property type="molecule type" value="Genomic_DNA"/>
</dbReference>
<name>A0AA39MEH9_9AGAR</name>
<dbReference type="Proteomes" id="UP001175226">
    <property type="component" value="Unassembled WGS sequence"/>
</dbReference>
<accession>A0AA39MEH9</accession>
<sequence>MSQPWTALCLTTSMCLNQLRCYCLLVRIAIDSYLPCSLVYAAGILQCLTAWHCRPQPIFPQWIENYGDDNLLLSILALTPHLKELVVMQDFKANTTMAAVLCSLFSHLQDNCSATKPFQGLHHTGSYFLNAGSPCHQWSICGNGDSTLEWLRKPNSSYSHSHSVMQYHSIDVLDTGSG</sequence>
<keyword evidence="2" id="KW-1185">Reference proteome</keyword>
<evidence type="ECO:0000313" key="1">
    <source>
        <dbReference type="EMBL" id="KAK0430789.1"/>
    </source>
</evidence>